<accession>A0ABQ5HNC9</accession>
<reference evidence="1" key="2">
    <citation type="submission" date="2022-01" db="EMBL/GenBank/DDBJ databases">
        <authorList>
            <person name="Yamashiro T."/>
            <person name="Shiraishi A."/>
            <person name="Satake H."/>
            <person name="Nakayama K."/>
        </authorList>
    </citation>
    <scope>NUCLEOTIDE SEQUENCE</scope>
</reference>
<gene>
    <name evidence="1" type="ORF">Tco_1071119</name>
</gene>
<evidence type="ECO:0000313" key="2">
    <source>
        <dbReference type="Proteomes" id="UP001151760"/>
    </source>
</evidence>
<reference evidence="1" key="1">
    <citation type="journal article" date="2022" name="Int. J. Mol. Sci.">
        <title>Draft Genome of Tanacetum Coccineum: Genomic Comparison of Closely Related Tanacetum-Family Plants.</title>
        <authorList>
            <person name="Yamashiro T."/>
            <person name="Shiraishi A."/>
            <person name="Nakayama K."/>
            <person name="Satake H."/>
        </authorList>
    </citation>
    <scope>NUCLEOTIDE SEQUENCE</scope>
</reference>
<dbReference type="EMBL" id="BQNB010019821">
    <property type="protein sequence ID" value="GJT89402.1"/>
    <property type="molecule type" value="Genomic_DNA"/>
</dbReference>
<keyword evidence="2" id="KW-1185">Reference proteome</keyword>
<dbReference type="Proteomes" id="UP001151760">
    <property type="component" value="Unassembled WGS sequence"/>
</dbReference>
<name>A0ABQ5HNC9_9ASTR</name>
<protein>
    <recommendedName>
        <fullName evidence="3">RNA-directed DNA polymerase, eukaryota, reverse transcriptase zinc-binding domain protein</fullName>
    </recommendedName>
</protein>
<evidence type="ECO:0000313" key="1">
    <source>
        <dbReference type="EMBL" id="GJT89402.1"/>
    </source>
</evidence>
<sequence length="220" mass="25080">MEMEGFQKLVVETWNNDGIVNDNGMILFKNKLQILKKVIKEWVGLKKACSYALNKNHQMILSSIDAKIDQGYASADDFKARRDSLKILGNQDRMEAKDLAQKAKIKWALEGDENTSFFHGSLKKKRHQLAIKGILMNGEWVEDPGRVKAEFISLFRKRFQQPPGAPPSLDSDPLSRLSPAQSDYLERPIIREEIKRAIWDCGGDRAPGPDGYTFKFFTSF</sequence>
<proteinExistence type="predicted"/>
<comment type="caution">
    <text evidence="1">The sequence shown here is derived from an EMBL/GenBank/DDBJ whole genome shotgun (WGS) entry which is preliminary data.</text>
</comment>
<evidence type="ECO:0008006" key="3">
    <source>
        <dbReference type="Google" id="ProtNLM"/>
    </source>
</evidence>
<organism evidence="1 2">
    <name type="scientific">Tanacetum coccineum</name>
    <dbReference type="NCBI Taxonomy" id="301880"/>
    <lineage>
        <taxon>Eukaryota</taxon>
        <taxon>Viridiplantae</taxon>
        <taxon>Streptophyta</taxon>
        <taxon>Embryophyta</taxon>
        <taxon>Tracheophyta</taxon>
        <taxon>Spermatophyta</taxon>
        <taxon>Magnoliopsida</taxon>
        <taxon>eudicotyledons</taxon>
        <taxon>Gunneridae</taxon>
        <taxon>Pentapetalae</taxon>
        <taxon>asterids</taxon>
        <taxon>campanulids</taxon>
        <taxon>Asterales</taxon>
        <taxon>Asteraceae</taxon>
        <taxon>Asteroideae</taxon>
        <taxon>Anthemideae</taxon>
        <taxon>Anthemidinae</taxon>
        <taxon>Tanacetum</taxon>
    </lineage>
</organism>